<comment type="caution">
    <text evidence="1">The sequence shown here is derived from an EMBL/GenBank/DDBJ whole genome shotgun (WGS) entry which is preliminary data.</text>
</comment>
<evidence type="ECO:0000313" key="1">
    <source>
        <dbReference type="EMBL" id="KAK4737239.1"/>
    </source>
</evidence>
<proteinExistence type="predicted"/>
<organism evidence="1 2">
    <name type="scientific">Solanum pinnatisectum</name>
    <name type="common">tansyleaf nightshade</name>
    <dbReference type="NCBI Taxonomy" id="50273"/>
    <lineage>
        <taxon>Eukaryota</taxon>
        <taxon>Viridiplantae</taxon>
        <taxon>Streptophyta</taxon>
        <taxon>Embryophyta</taxon>
        <taxon>Tracheophyta</taxon>
        <taxon>Spermatophyta</taxon>
        <taxon>Magnoliopsida</taxon>
        <taxon>eudicotyledons</taxon>
        <taxon>Gunneridae</taxon>
        <taxon>Pentapetalae</taxon>
        <taxon>asterids</taxon>
        <taxon>lamiids</taxon>
        <taxon>Solanales</taxon>
        <taxon>Solanaceae</taxon>
        <taxon>Solanoideae</taxon>
        <taxon>Solaneae</taxon>
        <taxon>Solanum</taxon>
    </lineage>
</organism>
<sequence>MDSESISEFFGNDLDWIRQFNYDGLGVFWLSVLSHDIIHGILIVTTQNVKMITTGPKMMMNRMMMNIYMIEPNGMKRNINSLFHINPRIGQLYLLHQKIRPPKKSLHQK</sequence>
<dbReference type="Proteomes" id="UP001311915">
    <property type="component" value="Unassembled WGS sequence"/>
</dbReference>
<dbReference type="EMBL" id="JAWPEI010000001">
    <property type="protein sequence ID" value="KAK4737239.1"/>
    <property type="molecule type" value="Genomic_DNA"/>
</dbReference>
<reference evidence="1 2" key="1">
    <citation type="submission" date="2023-10" db="EMBL/GenBank/DDBJ databases">
        <title>Genome-Wide Identification Analysis in wild type Solanum Pinnatisectum Reveals Some Genes Defensing Phytophthora Infestans.</title>
        <authorList>
            <person name="Sun C."/>
        </authorList>
    </citation>
    <scope>NUCLEOTIDE SEQUENCE [LARGE SCALE GENOMIC DNA]</scope>
    <source>
        <strain evidence="1">LQN</strain>
        <tissue evidence="1">Leaf</tissue>
    </source>
</reference>
<dbReference type="AlphaFoldDB" id="A0AAV9MJS4"/>
<accession>A0AAV9MJS4</accession>
<keyword evidence="2" id="KW-1185">Reference proteome</keyword>
<evidence type="ECO:0000313" key="2">
    <source>
        <dbReference type="Proteomes" id="UP001311915"/>
    </source>
</evidence>
<name>A0AAV9MJS4_9SOLN</name>
<protein>
    <submittedName>
        <fullName evidence="1">Uncharacterized protein</fullName>
    </submittedName>
</protein>
<gene>
    <name evidence="1" type="ORF">R3W88_000936</name>
</gene>